<dbReference type="EMBL" id="JAJAXM010000035">
    <property type="protein sequence ID" value="MCG9027076.1"/>
    <property type="molecule type" value="Genomic_DNA"/>
</dbReference>
<gene>
    <name evidence="1" type="ORF">LH440_14410</name>
</gene>
<dbReference type="Proteomes" id="UP001200247">
    <property type="component" value="Unassembled WGS sequence"/>
</dbReference>
<evidence type="ECO:0000313" key="2">
    <source>
        <dbReference type="Proteomes" id="UP001200247"/>
    </source>
</evidence>
<proteinExistence type="predicted"/>
<reference evidence="1 2" key="1">
    <citation type="submission" date="2021-10" db="EMBL/GenBank/DDBJ databases">
        <title>Whole-genome sequencing analysis of Laribacter hongkongensis: virulence gene profiles, carbohydrate-active enzyme prediction, and antimicrobial resistance characterization.</title>
        <authorList>
            <person name="Yuan P."/>
            <person name="Zhan Y."/>
            <person name="Chen D."/>
        </authorList>
    </citation>
    <scope>NUCLEOTIDE SEQUENCE [LARGE SCALE GENOMIC DNA]</scope>
    <source>
        <strain evidence="1 2">W67</strain>
    </source>
</reference>
<organism evidence="1 2">
    <name type="scientific">Laribacter hongkongensis</name>
    <dbReference type="NCBI Taxonomy" id="168471"/>
    <lineage>
        <taxon>Bacteria</taxon>
        <taxon>Pseudomonadati</taxon>
        <taxon>Pseudomonadota</taxon>
        <taxon>Betaproteobacteria</taxon>
        <taxon>Neisseriales</taxon>
        <taxon>Aquaspirillaceae</taxon>
        <taxon>Laribacter</taxon>
    </lineage>
</organism>
<name>A0ABD4SWX3_9NEIS</name>
<evidence type="ECO:0000313" key="1">
    <source>
        <dbReference type="EMBL" id="MCG9027076.1"/>
    </source>
</evidence>
<dbReference type="RefSeq" id="WP_239894485.1">
    <property type="nucleotide sequence ID" value="NZ_JAJAXM010000035.1"/>
</dbReference>
<dbReference type="AlphaFoldDB" id="A0ABD4SWX3"/>
<comment type="caution">
    <text evidence="1">The sequence shown here is derived from an EMBL/GenBank/DDBJ whole genome shotgun (WGS) entry which is preliminary data.</text>
</comment>
<protein>
    <submittedName>
        <fullName evidence="1">Phage tail assembly protein</fullName>
    </submittedName>
</protein>
<dbReference type="InterPro" id="IPR019289">
    <property type="entry name" value="Phage_tail_E/E"/>
</dbReference>
<dbReference type="Pfam" id="PF10109">
    <property type="entry name" value="Phage_TAC_7"/>
    <property type="match status" value="1"/>
</dbReference>
<accession>A0ABD4SWX3</accession>
<sequence>MTSKTITLDTPIKRGDTLIDSLTLRKPGAGELRGCAISDLARMDVATLVRVIPRISTPSLTEHEVSGMDLADLTELASEVAGFLLKKAERASLSQGE</sequence>